<evidence type="ECO:0000313" key="2">
    <source>
        <dbReference type="Proteomes" id="UP000177967"/>
    </source>
</evidence>
<dbReference type="STRING" id="1797513.A2782_02775"/>
<proteinExistence type="predicted"/>
<comment type="caution">
    <text evidence="1">The sequence shown here is derived from an EMBL/GenBank/DDBJ whole genome shotgun (WGS) entry which is preliminary data.</text>
</comment>
<organism evidence="1 2">
    <name type="scientific">Candidatus Blackburnbacteria bacterium RIFCSPHIGHO2_01_FULL_43_15b</name>
    <dbReference type="NCBI Taxonomy" id="1797513"/>
    <lineage>
        <taxon>Bacteria</taxon>
        <taxon>Candidatus Blackburniibacteriota</taxon>
    </lineage>
</organism>
<gene>
    <name evidence="1" type="ORF">A2782_02775</name>
</gene>
<dbReference type="Proteomes" id="UP000177967">
    <property type="component" value="Unassembled WGS sequence"/>
</dbReference>
<reference evidence="1 2" key="1">
    <citation type="journal article" date="2016" name="Nat. Commun.">
        <title>Thousands of microbial genomes shed light on interconnected biogeochemical processes in an aquifer system.</title>
        <authorList>
            <person name="Anantharaman K."/>
            <person name="Brown C.T."/>
            <person name="Hug L.A."/>
            <person name="Sharon I."/>
            <person name="Castelle C.J."/>
            <person name="Probst A.J."/>
            <person name="Thomas B.C."/>
            <person name="Singh A."/>
            <person name="Wilkins M.J."/>
            <person name="Karaoz U."/>
            <person name="Brodie E.L."/>
            <person name="Williams K.H."/>
            <person name="Hubbard S.S."/>
            <person name="Banfield J.F."/>
        </authorList>
    </citation>
    <scope>NUCLEOTIDE SEQUENCE [LARGE SCALE GENOMIC DNA]</scope>
</reference>
<sequence length="79" mass="9111">MFLSEDFLFVMGLRNSTTSLNKTRGCYTRFVEKRLKLFIEKLSEVKVPLNACNMFDYTSAGNEIRRNNLFIAGLAQHLS</sequence>
<protein>
    <submittedName>
        <fullName evidence="1">Uncharacterized protein</fullName>
    </submittedName>
</protein>
<dbReference type="EMBL" id="MHBW01000005">
    <property type="protein sequence ID" value="OGY09738.1"/>
    <property type="molecule type" value="Genomic_DNA"/>
</dbReference>
<evidence type="ECO:0000313" key="1">
    <source>
        <dbReference type="EMBL" id="OGY09738.1"/>
    </source>
</evidence>
<dbReference type="AlphaFoldDB" id="A0A1G1V2Y1"/>
<name>A0A1G1V2Y1_9BACT</name>
<accession>A0A1G1V2Y1</accession>